<comment type="caution">
    <text evidence="2">The sequence shown here is derived from an EMBL/GenBank/DDBJ whole genome shotgun (WGS) entry which is preliminary data.</text>
</comment>
<name>A0A2I0JD84_PUNGR</name>
<evidence type="ECO:0000313" key="3">
    <source>
        <dbReference type="Proteomes" id="UP000233551"/>
    </source>
</evidence>
<keyword evidence="3" id="KW-1185">Reference proteome</keyword>
<reference evidence="2 3" key="1">
    <citation type="submission" date="2017-11" db="EMBL/GenBank/DDBJ databases">
        <title>De-novo sequencing of pomegranate (Punica granatum L.) genome.</title>
        <authorList>
            <person name="Akparov Z."/>
            <person name="Amiraslanov A."/>
            <person name="Hajiyeva S."/>
            <person name="Abbasov M."/>
            <person name="Kaur K."/>
            <person name="Hamwieh A."/>
            <person name="Solovyev V."/>
            <person name="Salamov A."/>
            <person name="Braich B."/>
            <person name="Kosarev P."/>
            <person name="Mahmoud A."/>
            <person name="Hajiyev E."/>
            <person name="Babayeva S."/>
            <person name="Izzatullayeva V."/>
            <person name="Mammadov A."/>
            <person name="Mammadov A."/>
            <person name="Sharifova S."/>
            <person name="Ojaghi J."/>
            <person name="Eynullazada K."/>
            <person name="Bayramov B."/>
            <person name="Abdulazimova A."/>
            <person name="Shahmuradov I."/>
        </authorList>
    </citation>
    <scope>NUCLEOTIDE SEQUENCE [LARGE SCALE GENOMIC DNA]</scope>
    <source>
        <strain evidence="3">cv. AG2017</strain>
        <tissue evidence="2">Leaf</tissue>
    </source>
</reference>
<dbReference type="Proteomes" id="UP000233551">
    <property type="component" value="Unassembled WGS sequence"/>
</dbReference>
<proteinExistence type="predicted"/>
<sequence length="191" mass="20567">MDQPQQRSNSASRAYQFHPGRAAIIDLFNLYLGRSSRQKTDDSAREPPNKTQKRVVALNRELPPRNEQFILDFQQLLAQFGSLCGIGHINWDTLLPSLLSSVSSAEMSMGQASQSMPTVSSSGLPQSGTIPSSNAIPNASSFQPSNPASPLTAAHGIGSPTQSMIEPSSDVRSAPPLPYIWNAENTIPYGS</sequence>
<dbReference type="AlphaFoldDB" id="A0A2I0JD84"/>
<feature type="region of interest" description="Disordered" evidence="1">
    <location>
        <begin position="109"/>
        <end position="178"/>
    </location>
</feature>
<feature type="compositionally biased region" description="Polar residues" evidence="1">
    <location>
        <begin position="110"/>
        <end position="149"/>
    </location>
</feature>
<dbReference type="STRING" id="22663.A0A2I0JD84"/>
<protein>
    <submittedName>
        <fullName evidence="2">Uncharacterized protein</fullName>
    </submittedName>
</protein>
<evidence type="ECO:0000313" key="2">
    <source>
        <dbReference type="EMBL" id="PKI54211.1"/>
    </source>
</evidence>
<evidence type="ECO:0000256" key="1">
    <source>
        <dbReference type="SAM" id="MobiDB-lite"/>
    </source>
</evidence>
<organism evidence="2 3">
    <name type="scientific">Punica granatum</name>
    <name type="common">Pomegranate</name>
    <dbReference type="NCBI Taxonomy" id="22663"/>
    <lineage>
        <taxon>Eukaryota</taxon>
        <taxon>Viridiplantae</taxon>
        <taxon>Streptophyta</taxon>
        <taxon>Embryophyta</taxon>
        <taxon>Tracheophyta</taxon>
        <taxon>Spermatophyta</taxon>
        <taxon>Magnoliopsida</taxon>
        <taxon>eudicotyledons</taxon>
        <taxon>Gunneridae</taxon>
        <taxon>Pentapetalae</taxon>
        <taxon>rosids</taxon>
        <taxon>malvids</taxon>
        <taxon>Myrtales</taxon>
        <taxon>Lythraceae</taxon>
        <taxon>Punica</taxon>
    </lineage>
</organism>
<accession>A0A2I0JD84</accession>
<gene>
    <name evidence="2" type="ORF">CRG98_025391</name>
</gene>
<dbReference type="EMBL" id="PGOL01001803">
    <property type="protein sequence ID" value="PKI54211.1"/>
    <property type="molecule type" value="Genomic_DNA"/>
</dbReference>